<dbReference type="Proteomes" id="UP000184532">
    <property type="component" value="Unassembled WGS sequence"/>
</dbReference>
<keyword evidence="1" id="KW-0472">Membrane</keyword>
<keyword evidence="1" id="KW-0812">Transmembrane</keyword>
<dbReference type="STRING" id="570519.SAMN04488116_2668"/>
<proteinExistence type="predicted"/>
<protein>
    <submittedName>
        <fullName evidence="2">Uncharacterized protein</fullName>
    </submittedName>
</protein>
<reference evidence="3" key="1">
    <citation type="submission" date="2016-11" db="EMBL/GenBank/DDBJ databases">
        <authorList>
            <person name="Varghese N."/>
            <person name="Submissions S."/>
        </authorList>
    </citation>
    <scope>NUCLEOTIDE SEQUENCE [LARGE SCALE GENOMIC DNA]</scope>
    <source>
        <strain evidence="3">DSM 22638</strain>
    </source>
</reference>
<dbReference type="AlphaFoldDB" id="A0A1M5N5B9"/>
<dbReference type="RefSeq" id="WP_073180429.1">
    <property type="nucleotide sequence ID" value="NZ_FQWL01000004.1"/>
</dbReference>
<dbReference type="EMBL" id="FQWL01000004">
    <property type="protein sequence ID" value="SHG84786.1"/>
    <property type="molecule type" value="Genomic_DNA"/>
</dbReference>
<gene>
    <name evidence="2" type="ORF">SAMN04488116_2668</name>
</gene>
<dbReference type="OrthoDB" id="1247025at2"/>
<evidence type="ECO:0000313" key="2">
    <source>
        <dbReference type="EMBL" id="SHG84786.1"/>
    </source>
</evidence>
<evidence type="ECO:0000313" key="3">
    <source>
        <dbReference type="Proteomes" id="UP000184532"/>
    </source>
</evidence>
<feature type="transmembrane region" description="Helical" evidence="1">
    <location>
        <begin position="43"/>
        <end position="62"/>
    </location>
</feature>
<evidence type="ECO:0000256" key="1">
    <source>
        <dbReference type="SAM" id="Phobius"/>
    </source>
</evidence>
<accession>A0A1M5N5B9</accession>
<keyword evidence="1" id="KW-1133">Transmembrane helix</keyword>
<name>A0A1M5N5B9_9FLAO</name>
<organism evidence="2 3">
    <name type="scientific">Flagellimonas flava</name>
    <dbReference type="NCBI Taxonomy" id="570519"/>
    <lineage>
        <taxon>Bacteria</taxon>
        <taxon>Pseudomonadati</taxon>
        <taxon>Bacteroidota</taxon>
        <taxon>Flavobacteriia</taxon>
        <taxon>Flavobacteriales</taxon>
        <taxon>Flavobacteriaceae</taxon>
        <taxon>Flagellimonas</taxon>
    </lineage>
</organism>
<sequence length="241" mass="26830">MEKLEKHIKDKLESRQISPSPRAWEKIAAQTVQAPTKRGNRKLVYFIAAGFIGLLLTSIFFFRKDAPVQETQIAEQDTQIDSGSAPKNDVVVLGTEEQQVEVVSDSGEEHVGSVGNNPEIPQMESIILVENDEAPQTPIQDSFLEENNSLITEKINEVVAQVRLLESVNTEVSDAEVDSLLRAAQRDILSEQLFTPEGGVDAMALLTEVEDELDESFRDQIFDALKDGYFKLRTAVADRNN</sequence>
<keyword evidence="3" id="KW-1185">Reference proteome</keyword>